<dbReference type="PANTHER" id="PTHR48111:SF69">
    <property type="entry name" value="RESPONSE REGULATOR RECEIVER"/>
    <property type="match status" value="1"/>
</dbReference>
<reference evidence="5 6" key="1">
    <citation type="submission" date="2021-11" db="EMBL/GenBank/DDBJ databases">
        <authorList>
            <person name="Liang Q."/>
            <person name="Mou H."/>
            <person name="Liu Z."/>
        </authorList>
    </citation>
    <scope>NUCLEOTIDE SEQUENCE [LARGE SCALE GENOMIC DNA]</scope>
    <source>
        <strain evidence="5 6">CHU3</strain>
    </source>
</reference>
<evidence type="ECO:0000256" key="1">
    <source>
        <dbReference type="ARBA" id="ARBA00023125"/>
    </source>
</evidence>
<dbReference type="PANTHER" id="PTHR48111">
    <property type="entry name" value="REGULATOR OF RPOS"/>
    <property type="match status" value="1"/>
</dbReference>
<keyword evidence="2" id="KW-0597">Phosphoprotein</keyword>
<dbReference type="Pfam" id="PF04397">
    <property type="entry name" value="LytTR"/>
    <property type="match status" value="1"/>
</dbReference>
<sequence length="282" mass="31172">MSSIAPKRPRALIAEDEPLLVRLLKEALGRLWPELEIVATCLNGIDALAKALVTLPDVIFLDIKMPGKNGLKVAEELGAQWPAGSERPLIVFLTAYDEFAVDAFVHAAADYLVKPVDEDRLMQTAARLRERLAPRLAPAPTDGAGAAELTRLLARLEVLVPEPPMPVPAIAAPTGANLTLIRAAVGNEVRIIPIDEVFYFEALDRYVNVVTRDTEALIRMSLKELLPQLDGNKFWQIHRGTIVCALRIESAIRDERGLVLKLSGRAERLRVGPLYTHLFRQM</sequence>
<proteinExistence type="predicted"/>
<evidence type="ECO:0000259" key="3">
    <source>
        <dbReference type="PROSITE" id="PS50110"/>
    </source>
</evidence>
<keyword evidence="1 5" id="KW-0238">DNA-binding</keyword>
<organism evidence="5 6">
    <name type="scientific">Roseateles oligotrophus</name>
    <dbReference type="NCBI Taxonomy" id="1769250"/>
    <lineage>
        <taxon>Bacteria</taxon>
        <taxon>Pseudomonadati</taxon>
        <taxon>Pseudomonadota</taxon>
        <taxon>Betaproteobacteria</taxon>
        <taxon>Burkholderiales</taxon>
        <taxon>Sphaerotilaceae</taxon>
        <taxon>Roseateles</taxon>
    </lineage>
</organism>
<name>A0ABT2YKY1_9BURK</name>
<keyword evidence="6" id="KW-1185">Reference proteome</keyword>
<evidence type="ECO:0000259" key="4">
    <source>
        <dbReference type="PROSITE" id="PS50930"/>
    </source>
</evidence>
<dbReference type="Proteomes" id="UP001209701">
    <property type="component" value="Unassembled WGS sequence"/>
</dbReference>
<dbReference type="PROSITE" id="PS50930">
    <property type="entry name" value="HTH_LYTTR"/>
    <property type="match status" value="1"/>
</dbReference>
<dbReference type="InterPro" id="IPR007492">
    <property type="entry name" value="LytTR_DNA-bd_dom"/>
</dbReference>
<dbReference type="Gene3D" id="2.40.50.1020">
    <property type="entry name" value="LytTr DNA-binding domain"/>
    <property type="match status" value="1"/>
</dbReference>
<dbReference type="GO" id="GO:0003677">
    <property type="term" value="F:DNA binding"/>
    <property type="evidence" value="ECO:0007669"/>
    <property type="project" value="UniProtKB-KW"/>
</dbReference>
<comment type="caution">
    <text evidence="5">The sequence shown here is derived from an EMBL/GenBank/DDBJ whole genome shotgun (WGS) entry which is preliminary data.</text>
</comment>
<dbReference type="Pfam" id="PF00072">
    <property type="entry name" value="Response_reg"/>
    <property type="match status" value="1"/>
</dbReference>
<protein>
    <submittedName>
        <fullName evidence="5">LytTR family DNA-binding domain-containing protein</fullName>
    </submittedName>
</protein>
<dbReference type="InterPro" id="IPR011006">
    <property type="entry name" value="CheY-like_superfamily"/>
</dbReference>
<dbReference type="RefSeq" id="WP_263573319.1">
    <property type="nucleotide sequence ID" value="NZ_JAJIRN010000010.1"/>
</dbReference>
<dbReference type="InterPro" id="IPR039420">
    <property type="entry name" value="WalR-like"/>
</dbReference>
<dbReference type="InterPro" id="IPR001789">
    <property type="entry name" value="Sig_transdc_resp-reg_receiver"/>
</dbReference>
<feature type="domain" description="Response regulatory" evidence="3">
    <location>
        <begin position="10"/>
        <end position="129"/>
    </location>
</feature>
<accession>A0ABT2YKY1</accession>
<gene>
    <name evidence="5" type="ORF">LNV07_21810</name>
</gene>
<dbReference type="SMART" id="SM00850">
    <property type="entry name" value="LytTR"/>
    <property type="match status" value="1"/>
</dbReference>
<feature type="modified residue" description="4-aspartylphosphate" evidence="2">
    <location>
        <position position="62"/>
    </location>
</feature>
<evidence type="ECO:0000313" key="6">
    <source>
        <dbReference type="Proteomes" id="UP001209701"/>
    </source>
</evidence>
<evidence type="ECO:0000256" key="2">
    <source>
        <dbReference type="PROSITE-ProRule" id="PRU00169"/>
    </source>
</evidence>
<evidence type="ECO:0000313" key="5">
    <source>
        <dbReference type="EMBL" id="MCV2370730.1"/>
    </source>
</evidence>
<feature type="domain" description="HTH LytTR-type" evidence="4">
    <location>
        <begin position="181"/>
        <end position="282"/>
    </location>
</feature>
<dbReference type="SMART" id="SM00448">
    <property type="entry name" value="REC"/>
    <property type="match status" value="1"/>
</dbReference>
<dbReference type="EMBL" id="JAJIRN010000010">
    <property type="protein sequence ID" value="MCV2370730.1"/>
    <property type="molecule type" value="Genomic_DNA"/>
</dbReference>
<dbReference type="PROSITE" id="PS50110">
    <property type="entry name" value="RESPONSE_REGULATORY"/>
    <property type="match status" value="1"/>
</dbReference>
<dbReference type="Gene3D" id="3.40.50.2300">
    <property type="match status" value="1"/>
</dbReference>
<dbReference type="SUPFAM" id="SSF52172">
    <property type="entry name" value="CheY-like"/>
    <property type="match status" value="1"/>
</dbReference>